<keyword evidence="2" id="KW-1185">Reference proteome</keyword>
<gene>
    <name evidence="1" type="ORF">LTS18_003477</name>
</gene>
<proteinExistence type="predicted"/>
<reference evidence="1" key="1">
    <citation type="submission" date="2024-09" db="EMBL/GenBank/DDBJ databases">
        <title>Black Yeasts Isolated from many extreme environments.</title>
        <authorList>
            <person name="Coleine C."/>
            <person name="Stajich J.E."/>
            <person name="Selbmann L."/>
        </authorList>
    </citation>
    <scope>NUCLEOTIDE SEQUENCE</scope>
    <source>
        <strain evidence="1">CCFEE 5737</strain>
    </source>
</reference>
<evidence type="ECO:0000313" key="2">
    <source>
        <dbReference type="Proteomes" id="UP001186974"/>
    </source>
</evidence>
<name>A0ACC3DTA8_9PEZI</name>
<protein>
    <submittedName>
        <fullName evidence="1">Uncharacterized protein</fullName>
    </submittedName>
</protein>
<comment type="caution">
    <text evidence="1">The sequence shown here is derived from an EMBL/GenBank/DDBJ whole genome shotgun (WGS) entry which is preliminary data.</text>
</comment>
<evidence type="ECO:0000313" key="1">
    <source>
        <dbReference type="EMBL" id="KAK3079969.1"/>
    </source>
</evidence>
<dbReference type="Proteomes" id="UP001186974">
    <property type="component" value="Unassembled WGS sequence"/>
</dbReference>
<accession>A0ACC3DTA8</accession>
<dbReference type="EMBL" id="JAWDJW010000818">
    <property type="protein sequence ID" value="KAK3079969.1"/>
    <property type="molecule type" value="Genomic_DNA"/>
</dbReference>
<organism evidence="1 2">
    <name type="scientific">Coniosporium uncinatum</name>
    <dbReference type="NCBI Taxonomy" id="93489"/>
    <lineage>
        <taxon>Eukaryota</taxon>
        <taxon>Fungi</taxon>
        <taxon>Dikarya</taxon>
        <taxon>Ascomycota</taxon>
        <taxon>Pezizomycotina</taxon>
        <taxon>Dothideomycetes</taxon>
        <taxon>Dothideomycetes incertae sedis</taxon>
        <taxon>Coniosporium</taxon>
    </lineage>
</organism>
<sequence length="131" mass="14253">MAPSPDFEGFELEMHEAAALIGSWTPQTPIVRSLTTSPQTDDGLTAPAMNRPSGDRRSHWGPTSTYAKTSVKRAARSDSSDDSRKKSDGSNDDRLSSGGGLRSALDMATFEKITKKPEGMRLDMLPDLRHC</sequence>